<keyword evidence="3" id="KW-1185">Reference proteome</keyword>
<protein>
    <submittedName>
        <fullName evidence="2">Uncharacterized protein</fullName>
    </submittedName>
</protein>
<proteinExistence type="predicted"/>
<feature type="compositionally biased region" description="Basic and acidic residues" evidence="1">
    <location>
        <begin position="112"/>
        <end position="121"/>
    </location>
</feature>
<name>A0A8S1URD9_PAROT</name>
<gene>
    <name evidence="2" type="ORF">POCTA_138.1.T0490154</name>
</gene>
<accession>A0A8S1URD9</accession>
<feature type="region of interest" description="Disordered" evidence="1">
    <location>
        <begin position="94"/>
        <end position="129"/>
    </location>
</feature>
<dbReference type="AlphaFoldDB" id="A0A8S1URD9"/>
<evidence type="ECO:0000313" key="3">
    <source>
        <dbReference type="Proteomes" id="UP000683925"/>
    </source>
</evidence>
<comment type="caution">
    <text evidence="2">The sequence shown here is derived from an EMBL/GenBank/DDBJ whole genome shotgun (WGS) entry which is preliminary data.</text>
</comment>
<reference evidence="2" key="1">
    <citation type="submission" date="2021-01" db="EMBL/GenBank/DDBJ databases">
        <authorList>
            <consortium name="Genoscope - CEA"/>
            <person name="William W."/>
        </authorList>
    </citation>
    <scope>NUCLEOTIDE SEQUENCE</scope>
</reference>
<dbReference type="EMBL" id="CAJJDP010000049">
    <property type="protein sequence ID" value="CAD8167014.1"/>
    <property type="molecule type" value="Genomic_DNA"/>
</dbReference>
<evidence type="ECO:0000256" key="1">
    <source>
        <dbReference type="SAM" id="MobiDB-lite"/>
    </source>
</evidence>
<dbReference type="OrthoDB" id="304650at2759"/>
<sequence length="246" mass="28740">MNNKQIFKLIQSILVDKEFCDQNIFTYYQRSNKIHPQIRLFALQQNNFLRQPNSNANLSTIQHSMNILSIFMSPKAINQQVCPNKVSPIEKTLKENKLNPRASQLKPPNKSQKLELSKEFQPRINQSSSLKRKNCKSTLVFETPVYEDCNKHYTQQKPETFRYKDLELNSYIEEYSLLQKQTIASVKLPNGVQHQSRHENSQTSRLSIQLCSHSFKPIIKTKSISQNQQIQQKNFNISGWSDHSNK</sequence>
<organism evidence="2 3">
    <name type="scientific">Paramecium octaurelia</name>
    <dbReference type="NCBI Taxonomy" id="43137"/>
    <lineage>
        <taxon>Eukaryota</taxon>
        <taxon>Sar</taxon>
        <taxon>Alveolata</taxon>
        <taxon>Ciliophora</taxon>
        <taxon>Intramacronucleata</taxon>
        <taxon>Oligohymenophorea</taxon>
        <taxon>Peniculida</taxon>
        <taxon>Parameciidae</taxon>
        <taxon>Paramecium</taxon>
    </lineage>
</organism>
<dbReference type="Proteomes" id="UP000683925">
    <property type="component" value="Unassembled WGS sequence"/>
</dbReference>
<evidence type="ECO:0000313" key="2">
    <source>
        <dbReference type="EMBL" id="CAD8167014.1"/>
    </source>
</evidence>
<dbReference type="OMA" id="FNISGWS"/>